<dbReference type="PANTHER" id="PTHR31662:SF33">
    <property type="entry name" value="DNA-BINDING STOREKEEPER PROTEIN TRANSCRIPTIONAL REGULATOR-LIKE PROTEIN"/>
    <property type="match status" value="1"/>
</dbReference>
<dbReference type="Pfam" id="PF04504">
    <property type="entry name" value="GeBP-like_DBD"/>
    <property type="match status" value="1"/>
</dbReference>
<proteinExistence type="inferred from homology"/>
<comment type="similarity">
    <text evidence="1">Belongs to the GeBP family.</text>
</comment>
<dbReference type="Proteomes" id="UP001417504">
    <property type="component" value="Unassembled WGS sequence"/>
</dbReference>
<evidence type="ECO:0000256" key="2">
    <source>
        <dbReference type="SAM" id="MobiDB-lite"/>
    </source>
</evidence>
<name>A0AAP0EAR5_9MAGN</name>
<evidence type="ECO:0000313" key="4">
    <source>
        <dbReference type="EMBL" id="KAK9085688.1"/>
    </source>
</evidence>
<keyword evidence="5" id="KW-1185">Reference proteome</keyword>
<dbReference type="PANTHER" id="PTHR31662">
    <property type="entry name" value="BNAANNG10740D PROTEIN-RELATED"/>
    <property type="match status" value="1"/>
</dbReference>
<accession>A0AAP0EAR5</accession>
<dbReference type="AlphaFoldDB" id="A0AAP0EAR5"/>
<evidence type="ECO:0000256" key="1">
    <source>
        <dbReference type="ARBA" id="ARBA00010820"/>
    </source>
</evidence>
<evidence type="ECO:0000313" key="5">
    <source>
        <dbReference type="Proteomes" id="UP001417504"/>
    </source>
</evidence>
<gene>
    <name evidence="4" type="ORF">Sjap_026099</name>
</gene>
<dbReference type="GO" id="GO:0005634">
    <property type="term" value="C:nucleus"/>
    <property type="evidence" value="ECO:0007669"/>
    <property type="project" value="TreeGrafter"/>
</dbReference>
<sequence>MGSQSSDDSTESSNEKHRSSEGPQESKESASSSQGQKKTKRLPPITTTECEGPQESLRKTKRLRATESEEESTTKTKLLAKEKEKRSKRKHDPSSTTDKKEEKENAKINSNQFKRSWTRIDELVLLKSLKKYKKYNNGDSFDLSYFYSTLKDSLGDELKEKVTKKSLSSKICRLRDKFLTELKRRAKSPVKPCHSEKEQLYNLSKEIWGRKATKTQYLLMKDYFSKLLPFSVPGGTASFISESKADELYGRWKKMVIKECEVQFEKTSLIKDLLSAFLTEQGQGSGVLSSTTDGMGDDGLGFVNIQNSAENLGEVLRGDRIEKSVNTPHEVGNFSLTCSMKKTAYPSTSFPRCFK</sequence>
<organism evidence="4 5">
    <name type="scientific">Stephania japonica</name>
    <dbReference type="NCBI Taxonomy" id="461633"/>
    <lineage>
        <taxon>Eukaryota</taxon>
        <taxon>Viridiplantae</taxon>
        <taxon>Streptophyta</taxon>
        <taxon>Embryophyta</taxon>
        <taxon>Tracheophyta</taxon>
        <taxon>Spermatophyta</taxon>
        <taxon>Magnoliopsida</taxon>
        <taxon>Ranunculales</taxon>
        <taxon>Menispermaceae</taxon>
        <taxon>Menispermoideae</taxon>
        <taxon>Cissampelideae</taxon>
        <taxon>Stephania</taxon>
    </lineage>
</organism>
<feature type="region of interest" description="Disordered" evidence="2">
    <location>
        <begin position="1"/>
        <end position="107"/>
    </location>
</feature>
<dbReference type="InterPro" id="IPR053932">
    <property type="entry name" value="GeBP-like_DBD"/>
</dbReference>
<protein>
    <recommendedName>
        <fullName evidence="3">Glabrous enhancer-binding protein-like DBD domain-containing protein</fullName>
    </recommendedName>
</protein>
<feature type="compositionally biased region" description="Basic and acidic residues" evidence="2">
    <location>
        <begin position="13"/>
        <end position="28"/>
    </location>
</feature>
<dbReference type="EMBL" id="JBBNAE010000011">
    <property type="protein sequence ID" value="KAK9085688.1"/>
    <property type="molecule type" value="Genomic_DNA"/>
</dbReference>
<comment type="caution">
    <text evidence="4">The sequence shown here is derived from an EMBL/GenBank/DDBJ whole genome shotgun (WGS) entry which is preliminary data.</text>
</comment>
<evidence type="ECO:0000259" key="3">
    <source>
        <dbReference type="Pfam" id="PF04504"/>
    </source>
</evidence>
<dbReference type="GO" id="GO:0006355">
    <property type="term" value="P:regulation of DNA-templated transcription"/>
    <property type="evidence" value="ECO:0007669"/>
    <property type="project" value="InterPro"/>
</dbReference>
<feature type="domain" description="Glabrous enhancer-binding protein-like DBD" evidence="3">
    <location>
        <begin position="113"/>
        <end position="209"/>
    </location>
</feature>
<reference evidence="4 5" key="1">
    <citation type="submission" date="2024-01" db="EMBL/GenBank/DDBJ databases">
        <title>Genome assemblies of Stephania.</title>
        <authorList>
            <person name="Yang L."/>
        </authorList>
    </citation>
    <scope>NUCLEOTIDE SEQUENCE [LARGE SCALE GENOMIC DNA]</scope>
    <source>
        <strain evidence="4">QJT</strain>
        <tissue evidence="4">Leaf</tissue>
    </source>
</reference>
<feature type="compositionally biased region" description="Basic and acidic residues" evidence="2">
    <location>
        <begin position="97"/>
        <end position="106"/>
    </location>
</feature>
<dbReference type="InterPro" id="IPR007592">
    <property type="entry name" value="GEBP"/>
</dbReference>